<gene>
    <name evidence="2" type="ORF">L3081_24835</name>
</gene>
<evidence type="ECO:0000313" key="3">
    <source>
        <dbReference type="Proteomes" id="UP001139646"/>
    </source>
</evidence>
<accession>A0ABS9XAI0</accession>
<keyword evidence="3" id="KW-1185">Reference proteome</keyword>
<proteinExistence type="predicted"/>
<feature type="compositionally biased region" description="Basic residues" evidence="1">
    <location>
        <begin position="283"/>
        <end position="292"/>
    </location>
</feature>
<comment type="caution">
    <text evidence="2">The sequence shown here is derived from an EMBL/GenBank/DDBJ whole genome shotgun (WGS) entry which is preliminary data.</text>
</comment>
<feature type="compositionally biased region" description="Polar residues" evidence="1">
    <location>
        <begin position="223"/>
        <end position="233"/>
    </location>
</feature>
<organism evidence="2 3">
    <name type="scientific">Colwellia maritima</name>
    <dbReference type="NCBI Taxonomy" id="2912588"/>
    <lineage>
        <taxon>Bacteria</taxon>
        <taxon>Pseudomonadati</taxon>
        <taxon>Pseudomonadota</taxon>
        <taxon>Gammaproteobacteria</taxon>
        <taxon>Alteromonadales</taxon>
        <taxon>Colwelliaceae</taxon>
        <taxon>Colwellia</taxon>
    </lineage>
</organism>
<dbReference type="Proteomes" id="UP001139646">
    <property type="component" value="Unassembled WGS sequence"/>
</dbReference>
<feature type="compositionally biased region" description="Basic and acidic residues" evidence="1">
    <location>
        <begin position="294"/>
        <end position="304"/>
    </location>
</feature>
<reference evidence="2" key="1">
    <citation type="submission" date="2022-01" db="EMBL/GenBank/DDBJ databases">
        <title>Colwellia maritima, isolated from seawater.</title>
        <authorList>
            <person name="Kristyanto S."/>
            <person name="Jung J."/>
            <person name="Jeon C.O."/>
        </authorList>
    </citation>
    <scope>NUCLEOTIDE SEQUENCE</scope>
    <source>
        <strain evidence="2">MSW7</strain>
    </source>
</reference>
<name>A0ABS9XAI0_9GAMM</name>
<dbReference type="RefSeq" id="WP_242289199.1">
    <property type="nucleotide sequence ID" value="NZ_JAKKSL010000007.1"/>
</dbReference>
<feature type="region of interest" description="Disordered" evidence="1">
    <location>
        <begin position="223"/>
        <end position="304"/>
    </location>
</feature>
<feature type="compositionally biased region" description="Basic and acidic residues" evidence="1">
    <location>
        <begin position="270"/>
        <end position="282"/>
    </location>
</feature>
<dbReference type="EMBL" id="JAKKSL010000007">
    <property type="protein sequence ID" value="MCI2286052.1"/>
    <property type="molecule type" value="Genomic_DNA"/>
</dbReference>
<evidence type="ECO:0000256" key="1">
    <source>
        <dbReference type="SAM" id="MobiDB-lite"/>
    </source>
</evidence>
<feature type="compositionally biased region" description="Polar residues" evidence="1">
    <location>
        <begin position="246"/>
        <end position="267"/>
    </location>
</feature>
<evidence type="ECO:0000313" key="2">
    <source>
        <dbReference type="EMBL" id="MCI2286052.1"/>
    </source>
</evidence>
<protein>
    <submittedName>
        <fullName evidence="2">Uncharacterized protein</fullName>
    </submittedName>
</protein>
<sequence length="304" mass="33762">MANNKVTRKREAQLNPTTRLVDKVVTMKLPVSYESTILHEYLTYSQGTMLAMFERLGGLLRMLSKDAKLTESVRVWQTLNLDICKKQLSEITTRREMPVMGMDIELPEINTPDSYKVDFIASHPIAHDMVKLIKSVSDELRENEALYMGGVIDDSDYESLKAQAVKVLSGVVDRIAKATFPGKRDGGGYSPELLAKYIRNGNRLEFADVPPNVRDIISEYAQATNQAESSPDTQKVIESGPDTQKVVESSPDTQKVIESSPDTQKVIESSPDKQKVVEEPKTKKAVVKKSSAKGKSETPKVEAA</sequence>